<keyword evidence="3 5" id="KW-0472">Membrane</keyword>
<feature type="domain" description="OmpA-like" evidence="7">
    <location>
        <begin position="141"/>
        <end position="264"/>
    </location>
</feature>
<dbReference type="EMBL" id="DPVE01000075">
    <property type="protein sequence ID" value="HCK29397.1"/>
    <property type="molecule type" value="Genomic_DNA"/>
</dbReference>
<dbReference type="InterPro" id="IPR006665">
    <property type="entry name" value="OmpA-like"/>
</dbReference>
<evidence type="ECO:0000256" key="3">
    <source>
        <dbReference type="ARBA" id="ARBA00023136"/>
    </source>
</evidence>
<name>A0A3F3LDE3_9GAMM</name>
<reference evidence="8 10" key="1">
    <citation type="journal article" date="2018" name="Nat. Biotechnol.">
        <title>A standardized bacterial taxonomy based on genome phylogeny substantially revises the tree of life.</title>
        <authorList>
            <person name="Parks D.H."/>
            <person name="Chuvochina M."/>
            <person name="Waite D.W."/>
            <person name="Rinke C."/>
            <person name="Skarshewski A."/>
            <person name="Chaumeil P.A."/>
            <person name="Hugenholtz P."/>
        </authorList>
    </citation>
    <scope>NUCLEOTIDE SEQUENCE [LARGE SCALE GENOMIC DNA]</scope>
    <source>
        <strain evidence="8">UBA9669</strain>
    </source>
</reference>
<gene>
    <name evidence="8" type="ORF">DHW29_03870</name>
    <name evidence="9" type="ORF">LSO58_12310</name>
</gene>
<proteinExistence type="predicted"/>
<dbReference type="CDD" id="cd07185">
    <property type="entry name" value="OmpA_C-like"/>
    <property type="match status" value="1"/>
</dbReference>
<dbReference type="PRINTS" id="PR01021">
    <property type="entry name" value="OMPADOMAIN"/>
</dbReference>
<evidence type="ECO:0000256" key="1">
    <source>
        <dbReference type="ARBA" id="ARBA00004442"/>
    </source>
</evidence>
<evidence type="ECO:0000256" key="2">
    <source>
        <dbReference type="ARBA" id="ARBA00022729"/>
    </source>
</evidence>
<dbReference type="AlphaFoldDB" id="A0A3F3LDE3"/>
<dbReference type="EMBL" id="CP089044">
    <property type="protein sequence ID" value="UYF74615.1"/>
    <property type="molecule type" value="Genomic_DNA"/>
</dbReference>
<dbReference type="PANTHER" id="PTHR30329:SF21">
    <property type="entry name" value="LIPOPROTEIN YIAD-RELATED"/>
    <property type="match status" value="1"/>
</dbReference>
<dbReference type="InterPro" id="IPR007450">
    <property type="entry name" value="BamE_dom"/>
</dbReference>
<dbReference type="InterPro" id="IPR006664">
    <property type="entry name" value="OMP_bac"/>
</dbReference>
<evidence type="ECO:0000313" key="9">
    <source>
        <dbReference type="EMBL" id="UYF74615.1"/>
    </source>
</evidence>
<accession>A0A3F3LDE3</accession>
<dbReference type="Pfam" id="PF00691">
    <property type="entry name" value="OmpA"/>
    <property type="match status" value="1"/>
</dbReference>
<dbReference type="GeneID" id="66211800"/>
<dbReference type="PANTHER" id="PTHR30329">
    <property type="entry name" value="STATOR ELEMENT OF FLAGELLAR MOTOR COMPLEX"/>
    <property type="match status" value="1"/>
</dbReference>
<feature type="signal peptide" evidence="6">
    <location>
        <begin position="1"/>
        <end position="21"/>
    </location>
</feature>
<dbReference type="InterPro" id="IPR037873">
    <property type="entry name" value="BamE-like"/>
</dbReference>
<sequence length="264" mass="29626">MQIKKTFMFAAMLGFMMSATAAEPTATTEQITFPDISKSYLKQVLRYEVADVVRLDTGLNKDQIRHLLGNPQFNEGIFGAKVWNYVLDIRVPNSNDYKRCQLRIDFDKNNKAERLSWKGQDCEALIHPSNPAPTLTPTPVPVAPAPVRSKDILFAFDRSDVAGITTGVDSVKEIAEQINHSQDHRPVIVAGYTDRLGSYAYNQKLSAKRAQTVATLLTQYGIDSNRIKIEAKNQTTAYQQCGTNSDKSQLVECLEPNRRVNVNW</sequence>
<dbReference type="NCBIfam" id="NF047726">
    <property type="entry name" value="AutTranAdhPGAsTpgA"/>
    <property type="match status" value="1"/>
</dbReference>
<dbReference type="Pfam" id="PF04355">
    <property type="entry name" value="BamE"/>
    <property type="match status" value="1"/>
</dbReference>
<dbReference type="RefSeq" id="WP_004990470.1">
    <property type="nucleotide sequence ID" value="NZ_AP018824.1"/>
</dbReference>
<dbReference type="Gene3D" id="3.30.1450.10">
    <property type="match status" value="1"/>
</dbReference>
<dbReference type="Gene3D" id="3.30.1330.60">
    <property type="entry name" value="OmpA-like domain"/>
    <property type="match status" value="1"/>
</dbReference>
<reference evidence="9" key="2">
    <citation type="journal article" date="2022" name="J Glob Antimicrob Resist">
        <title>Comparative analysis of IMP-4- and OXA-58-containing plasmids of three carbapenemase-producing Acinetobacter ursingii strains in the Netherlands.</title>
        <authorList>
            <person name="Hendrickx A.P.A."/>
            <person name="Schade R.P."/>
            <person name="Landman F."/>
            <person name="Bosch T."/>
            <person name="Schouls L.M."/>
            <person name="van Dijk K."/>
        </authorList>
    </citation>
    <scope>NUCLEOTIDE SEQUENCE</scope>
    <source>
        <strain evidence="9">RIVM_C010761</strain>
    </source>
</reference>
<evidence type="ECO:0000256" key="6">
    <source>
        <dbReference type="SAM" id="SignalP"/>
    </source>
</evidence>
<evidence type="ECO:0000256" key="4">
    <source>
        <dbReference type="ARBA" id="ARBA00023237"/>
    </source>
</evidence>
<dbReference type="Proteomes" id="UP001164081">
    <property type="component" value="Chromosome"/>
</dbReference>
<dbReference type="InterPro" id="IPR036737">
    <property type="entry name" value="OmpA-like_sf"/>
</dbReference>
<evidence type="ECO:0000259" key="7">
    <source>
        <dbReference type="PROSITE" id="PS51123"/>
    </source>
</evidence>
<protein>
    <submittedName>
        <fullName evidence="9">OmpA family protein</fullName>
    </submittedName>
    <submittedName>
        <fullName evidence="8">Outer membrane protein assembly factor BamE</fullName>
    </submittedName>
</protein>
<keyword evidence="4" id="KW-0998">Cell outer membrane</keyword>
<keyword evidence="2 6" id="KW-0732">Signal</keyword>
<evidence type="ECO:0000313" key="8">
    <source>
        <dbReference type="EMBL" id="HCK29397.1"/>
    </source>
</evidence>
<dbReference type="SUPFAM" id="SSF103088">
    <property type="entry name" value="OmpA-like"/>
    <property type="match status" value="1"/>
</dbReference>
<organism evidence="8 10">
    <name type="scientific">Acinetobacter ursingii</name>
    <dbReference type="NCBI Taxonomy" id="108980"/>
    <lineage>
        <taxon>Bacteria</taxon>
        <taxon>Pseudomonadati</taxon>
        <taxon>Pseudomonadota</taxon>
        <taxon>Gammaproteobacteria</taxon>
        <taxon>Moraxellales</taxon>
        <taxon>Moraxellaceae</taxon>
        <taxon>Acinetobacter</taxon>
    </lineage>
</organism>
<evidence type="ECO:0000313" key="10">
    <source>
        <dbReference type="Proteomes" id="UP000263596"/>
    </source>
</evidence>
<dbReference type="Proteomes" id="UP000263596">
    <property type="component" value="Unassembled WGS sequence"/>
</dbReference>
<dbReference type="GO" id="GO:0009279">
    <property type="term" value="C:cell outer membrane"/>
    <property type="evidence" value="ECO:0007669"/>
    <property type="project" value="UniProtKB-SubCell"/>
</dbReference>
<feature type="chain" id="PRO_5040591015" evidence="6">
    <location>
        <begin position="22"/>
        <end position="264"/>
    </location>
</feature>
<dbReference type="PROSITE" id="PS51123">
    <property type="entry name" value="OMPA_2"/>
    <property type="match status" value="1"/>
</dbReference>
<dbReference type="InterPro" id="IPR050330">
    <property type="entry name" value="Bact_OuterMem_StrucFunc"/>
</dbReference>
<comment type="subcellular location">
    <subcellularLocation>
        <location evidence="1">Cell outer membrane</location>
    </subcellularLocation>
</comment>
<evidence type="ECO:0000256" key="5">
    <source>
        <dbReference type="PROSITE-ProRule" id="PRU00473"/>
    </source>
</evidence>